<dbReference type="Gene3D" id="3.40.50.2300">
    <property type="match status" value="2"/>
</dbReference>
<evidence type="ECO:0000313" key="5">
    <source>
        <dbReference type="EMBL" id="SMO54299.1"/>
    </source>
</evidence>
<dbReference type="OrthoDB" id="628703at2"/>
<dbReference type="Pfam" id="PF00356">
    <property type="entry name" value="LacI"/>
    <property type="match status" value="1"/>
</dbReference>
<keyword evidence="3" id="KW-0804">Transcription</keyword>
<dbReference type="EMBL" id="FXTH01000005">
    <property type="protein sequence ID" value="SMO54299.1"/>
    <property type="molecule type" value="Genomic_DNA"/>
</dbReference>
<dbReference type="Gene3D" id="1.10.260.40">
    <property type="entry name" value="lambda repressor-like DNA-binding domains"/>
    <property type="match status" value="1"/>
</dbReference>
<feature type="domain" description="HTH lacI-type" evidence="4">
    <location>
        <begin position="7"/>
        <end position="61"/>
    </location>
</feature>
<dbReference type="Pfam" id="PF13407">
    <property type="entry name" value="Peripla_BP_4"/>
    <property type="match status" value="1"/>
</dbReference>
<dbReference type="InterPro" id="IPR025997">
    <property type="entry name" value="SBP_2_dom"/>
</dbReference>
<sequence>MGKRQNIRIKDIAKMAGVSVGTVDRVIHERGNVSEEAEQKVKAVLKKTNYSPNPIAQSLGKKKEYQISVLLPHPEQDEYWNLSKEGVLEAKREWESYHMHITLDTFNLDKPESFSKVSAEVMESKPDAILTAPIFYKESLSFYQTLKQAAIPYILVNTEIDSQLNKLDPLCIIGQDHHQSGRVAAELTHIAQHEPGQLAVMHIHENIERSIHLKEKEQGFRSYFNELGNTEFEVLTYSFLDGSESFESQISQCIAANDFKGIFVPTSSGTYLTAKALEKHQKQQQTQLIGYDLLEQNIHYLKKGTINFLINQDPYHQALQGIRYLVNHLLLHLKVPSSDLLPLEIITRQNHTSFLNGQH</sequence>
<organism evidence="5 6">
    <name type="scientific">Fodinibius sediminis</name>
    <dbReference type="NCBI Taxonomy" id="1214077"/>
    <lineage>
        <taxon>Bacteria</taxon>
        <taxon>Pseudomonadati</taxon>
        <taxon>Balneolota</taxon>
        <taxon>Balneolia</taxon>
        <taxon>Balneolales</taxon>
        <taxon>Balneolaceae</taxon>
        <taxon>Fodinibius</taxon>
    </lineage>
</organism>
<dbReference type="RefSeq" id="WP_142713782.1">
    <property type="nucleotide sequence ID" value="NZ_FXTH01000005.1"/>
</dbReference>
<evidence type="ECO:0000256" key="1">
    <source>
        <dbReference type="ARBA" id="ARBA00023015"/>
    </source>
</evidence>
<dbReference type="PANTHER" id="PTHR30146">
    <property type="entry name" value="LACI-RELATED TRANSCRIPTIONAL REPRESSOR"/>
    <property type="match status" value="1"/>
</dbReference>
<name>A0A521C4H1_9BACT</name>
<dbReference type="SUPFAM" id="SSF47413">
    <property type="entry name" value="lambda repressor-like DNA-binding domains"/>
    <property type="match status" value="1"/>
</dbReference>
<keyword evidence="1" id="KW-0805">Transcription regulation</keyword>
<dbReference type="PROSITE" id="PS50932">
    <property type="entry name" value="HTH_LACI_2"/>
    <property type="match status" value="1"/>
</dbReference>
<evidence type="ECO:0000259" key="4">
    <source>
        <dbReference type="PROSITE" id="PS50932"/>
    </source>
</evidence>
<protein>
    <submittedName>
        <fullName evidence="5">LacI family transcriptional regulator</fullName>
    </submittedName>
</protein>
<dbReference type="SUPFAM" id="SSF53822">
    <property type="entry name" value="Periplasmic binding protein-like I"/>
    <property type="match status" value="1"/>
</dbReference>
<dbReference type="AlphaFoldDB" id="A0A521C4H1"/>
<evidence type="ECO:0000256" key="2">
    <source>
        <dbReference type="ARBA" id="ARBA00023125"/>
    </source>
</evidence>
<proteinExistence type="predicted"/>
<dbReference type="PROSITE" id="PS00356">
    <property type="entry name" value="HTH_LACI_1"/>
    <property type="match status" value="1"/>
</dbReference>
<dbReference type="SMART" id="SM00354">
    <property type="entry name" value="HTH_LACI"/>
    <property type="match status" value="1"/>
</dbReference>
<dbReference type="InterPro" id="IPR010982">
    <property type="entry name" value="Lambda_DNA-bd_dom_sf"/>
</dbReference>
<dbReference type="InterPro" id="IPR028082">
    <property type="entry name" value="Peripla_BP_I"/>
</dbReference>
<dbReference type="CDD" id="cd01392">
    <property type="entry name" value="HTH_LacI"/>
    <property type="match status" value="1"/>
</dbReference>
<dbReference type="GO" id="GO:0000976">
    <property type="term" value="F:transcription cis-regulatory region binding"/>
    <property type="evidence" value="ECO:0007669"/>
    <property type="project" value="TreeGrafter"/>
</dbReference>
<reference evidence="5 6" key="1">
    <citation type="submission" date="2017-05" db="EMBL/GenBank/DDBJ databases">
        <authorList>
            <person name="Varghese N."/>
            <person name="Submissions S."/>
        </authorList>
    </citation>
    <scope>NUCLEOTIDE SEQUENCE [LARGE SCALE GENOMIC DNA]</scope>
    <source>
        <strain evidence="5 6">DSM 21194</strain>
    </source>
</reference>
<evidence type="ECO:0000313" key="6">
    <source>
        <dbReference type="Proteomes" id="UP000317593"/>
    </source>
</evidence>
<keyword evidence="6" id="KW-1185">Reference proteome</keyword>
<evidence type="ECO:0000256" key="3">
    <source>
        <dbReference type="ARBA" id="ARBA00023163"/>
    </source>
</evidence>
<accession>A0A521C4H1</accession>
<gene>
    <name evidence="5" type="ORF">SAMN06265218_10513</name>
</gene>
<dbReference type="PANTHER" id="PTHR30146:SF144">
    <property type="entry name" value="LACI-FAMILY TRANSCRIPTION REGULATOR"/>
    <property type="match status" value="1"/>
</dbReference>
<dbReference type="Proteomes" id="UP000317593">
    <property type="component" value="Unassembled WGS sequence"/>
</dbReference>
<dbReference type="InterPro" id="IPR000843">
    <property type="entry name" value="HTH_LacI"/>
</dbReference>
<dbReference type="GO" id="GO:0003700">
    <property type="term" value="F:DNA-binding transcription factor activity"/>
    <property type="evidence" value="ECO:0007669"/>
    <property type="project" value="TreeGrafter"/>
</dbReference>
<keyword evidence="2" id="KW-0238">DNA-binding</keyword>